<dbReference type="PANTHER" id="PTHR38811:SF1">
    <property type="entry name" value="UPF0284 PROTEIN SLL1500"/>
    <property type="match status" value="1"/>
</dbReference>
<dbReference type="RefSeq" id="WP_008712929.1">
    <property type="nucleotide sequence ID" value="NZ_CABKQM010000008.1"/>
</dbReference>
<dbReference type="HAMAP" id="MF_01086">
    <property type="entry name" value="UPF0284"/>
    <property type="match status" value="1"/>
</dbReference>
<dbReference type="Proteomes" id="UP001205919">
    <property type="component" value="Unassembled WGS sequence"/>
</dbReference>
<sequence length="334" mass="35063">MFLLFISETALSKVPGLSAAGANLDALPYTAPADADMLFYDRPRVAASLPFDPFGHPSPALITRASLLEAGFDAATVRVGTSIAPASPHETICEETGRDMRVETAVPHYEEIARRSAALAGALDKKVKQVVLAESVPGGTTTALLVLRALGHTGTVSSAGPENPLPLKEQIWRDTAKRLGIEAGGLKGLGLRAAAELGDPMQVAVAAYAAALPDDVGVTLAGGTQMMAVAALLRDMGCTKDLLVATTKYVHKDPTSCLEEYAAKIGVRWYAAPLDFTGSRFIGLADYEKGFIKEGVGAGGAVWYAQRLGVSMERIQSRTEALYEKMLASEASAG</sequence>
<organism evidence="1 2">
    <name type="scientific">Cloacibacillus evryensis</name>
    <dbReference type="NCBI Taxonomy" id="508460"/>
    <lineage>
        <taxon>Bacteria</taxon>
        <taxon>Thermotogati</taxon>
        <taxon>Synergistota</taxon>
        <taxon>Synergistia</taxon>
        <taxon>Synergistales</taxon>
        <taxon>Synergistaceae</taxon>
        <taxon>Cloacibacillus</taxon>
    </lineage>
</organism>
<accession>A0AAW5JZA6</accession>
<protein>
    <submittedName>
        <fullName evidence="1">TIGR00303 family protein</fullName>
    </submittedName>
</protein>
<evidence type="ECO:0000313" key="2">
    <source>
        <dbReference type="Proteomes" id="UP001205919"/>
    </source>
</evidence>
<dbReference type="InterPro" id="IPR002805">
    <property type="entry name" value="Nict_dMeBzImd_PRibTrfase_arc"/>
</dbReference>
<dbReference type="NCBIfam" id="NF003372">
    <property type="entry name" value="PRK04447.1-5"/>
    <property type="match status" value="1"/>
</dbReference>
<dbReference type="GO" id="GO:0008939">
    <property type="term" value="F:nicotinate-nucleotide-dimethylbenzimidazole phosphoribosyltransferase activity"/>
    <property type="evidence" value="ECO:0007669"/>
    <property type="project" value="InterPro"/>
</dbReference>
<proteinExistence type="inferred from homology"/>
<evidence type="ECO:0000313" key="1">
    <source>
        <dbReference type="EMBL" id="MCQ4813062.1"/>
    </source>
</evidence>
<dbReference type="SUPFAM" id="SSF52733">
    <property type="entry name" value="Nicotinate mononucleotide:5,6-dimethylbenzimidazole phosphoribosyltransferase (CobT)"/>
    <property type="match status" value="1"/>
</dbReference>
<dbReference type="InterPro" id="IPR036087">
    <property type="entry name" value="Nict_dMeBzImd_PRibTrfase_sf"/>
</dbReference>
<dbReference type="PANTHER" id="PTHR38811">
    <property type="match status" value="1"/>
</dbReference>
<dbReference type="Gene3D" id="3.40.50.10210">
    <property type="match status" value="1"/>
</dbReference>
<name>A0AAW5JZA6_9BACT</name>
<dbReference type="AlphaFoldDB" id="A0AAW5JZA6"/>
<dbReference type="EMBL" id="JANFYT010000002">
    <property type="protein sequence ID" value="MCQ4813062.1"/>
    <property type="molecule type" value="Genomic_DNA"/>
</dbReference>
<reference evidence="1 2" key="1">
    <citation type="submission" date="2022-06" db="EMBL/GenBank/DDBJ databases">
        <title>Isolation of gut microbiota from human fecal samples.</title>
        <authorList>
            <person name="Pamer E.G."/>
            <person name="Barat B."/>
            <person name="Waligurski E."/>
            <person name="Medina S."/>
            <person name="Paddock L."/>
            <person name="Mostad J."/>
        </authorList>
    </citation>
    <scope>NUCLEOTIDE SEQUENCE [LARGE SCALE GENOMIC DNA]</scope>
    <source>
        <strain evidence="1 2">DFI.9.90</strain>
    </source>
</reference>
<keyword evidence="2" id="KW-1185">Reference proteome</keyword>
<gene>
    <name evidence="1" type="ORF">NE630_01335</name>
</gene>
<comment type="caution">
    <text evidence="1">The sequence shown here is derived from an EMBL/GenBank/DDBJ whole genome shotgun (WGS) entry which is preliminary data.</text>
</comment>